<organism evidence="2 3">
    <name type="scientific">Shouchella lonarensis</name>
    <dbReference type="NCBI Taxonomy" id="1464122"/>
    <lineage>
        <taxon>Bacteria</taxon>
        <taxon>Bacillati</taxon>
        <taxon>Bacillota</taxon>
        <taxon>Bacilli</taxon>
        <taxon>Bacillales</taxon>
        <taxon>Bacillaceae</taxon>
        <taxon>Shouchella</taxon>
    </lineage>
</organism>
<name>A0A1G6H0E2_9BACI</name>
<dbReference type="OrthoDB" id="72213at2"/>
<evidence type="ECO:0000313" key="2">
    <source>
        <dbReference type="EMBL" id="SDB87623.1"/>
    </source>
</evidence>
<sequence>MFFNQKMTSCSSLLCTRVPIPADDGEGTYPWFVLACQTKHLRAAALLKAILHEDFRHHSTLLKRDRYSGCEVYVVNVTKQMIFHLYDDRGCDMIAAEKENLRSLYKNFNHWLLDYDRAQMDKVFADLRKST</sequence>
<dbReference type="AlphaFoldDB" id="A0A1G6H0E2"/>
<dbReference type="InterPro" id="IPR024976">
    <property type="entry name" value="DUF3885"/>
</dbReference>
<evidence type="ECO:0000259" key="1">
    <source>
        <dbReference type="Pfam" id="PF13021"/>
    </source>
</evidence>
<accession>A0A1G6H0E2</accession>
<keyword evidence="3" id="KW-1185">Reference proteome</keyword>
<protein>
    <recommendedName>
        <fullName evidence="1">DUF3885 domain-containing protein</fullName>
    </recommendedName>
</protein>
<dbReference type="EMBL" id="FMYM01000002">
    <property type="protein sequence ID" value="SDB87623.1"/>
    <property type="molecule type" value="Genomic_DNA"/>
</dbReference>
<evidence type="ECO:0000313" key="3">
    <source>
        <dbReference type="Proteomes" id="UP000242662"/>
    </source>
</evidence>
<gene>
    <name evidence="2" type="ORF">SAMN05421737_102208</name>
</gene>
<proteinExistence type="predicted"/>
<dbReference type="Proteomes" id="UP000242662">
    <property type="component" value="Unassembled WGS sequence"/>
</dbReference>
<dbReference type="STRING" id="1464122.SAMN05421737_102208"/>
<feature type="domain" description="DUF3885" evidence="1">
    <location>
        <begin position="21"/>
        <end position="116"/>
    </location>
</feature>
<reference evidence="3" key="1">
    <citation type="submission" date="2016-09" db="EMBL/GenBank/DDBJ databases">
        <authorList>
            <person name="Varghese N."/>
            <person name="Submissions S."/>
        </authorList>
    </citation>
    <scope>NUCLEOTIDE SEQUENCE [LARGE SCALE GENOMIC DNA]</scope>
    <source>
        <strain evidence="3">25nlg</strain>
    </source>
</reference>
<dbReference type="Pfam" id="PF13021">
    <property type="entry name" value="DUF3885"/>
    <property type="match status" value="1"/>
</dbReference>